<dbReference type="AlphaFoldDB" id="A0A699HW54"/>
<organism evidence="2">
    <name type="scientific">Tanacetum cinerariifolium</name>
    <name type="common">Dalmatian daisy</name>
    <name type="synonym">Chrysanthemum cinerariifolium</name>
    <dbReference type="NCBI Taxonomy" id="118510"/>
    <lineage>
        <taxon>Eukaryota</taxon>
        <taxon>Viridiplantae</taxon>
        <taxon>Streptophyta</taxon>
        <taxon>Embryophyta</taxon>
        <taxon>Tracheophyta</taxon>
        <taxon>Spermatophyta</taxon>
        <taxon>Magnoliopsida</taxon>
        <taxon>eudicotyledons</taxon>
        <taxon>Gunneridae</taxon>
        <taxon>Pentapetalae</taxon>
        <taxon>asterids</taxon>
        <taxon>campanulids</taxon>
        <taxon>Asterales</taxon>
        <taxon>Asteraceae</taxon>
        <taxon>Asteroideae</taxon>
        <taxon>Anthemideae</taxon>
        <taxon>Anthemidinae</taxon>
        <taxon>Tanacetum</taxon>
    </lineage>
</organism>
<accession>A0A699HW54</accession>
<reference evidence="2" key="1">
    <citation type="journal article" date="2019" name="Sci. Rep.">
        <title>Draft genome of Tanacetum cinerariifolium, the natural source of mosquito coil.</title>
        <authorList>
            <person name="Yamashiro T."/>
            <person name="Shiraishi A."/>
            <person name="Satake H."/>
            <person name="Nakayama K."/>
        </authorList>
    </citation>
    <scope>NUCLEOTIDE SEQUENCE</scope>
</reference>
<evidence type="ECO:0000256" key="1">
    <source>
        <dbReference type="SAM" id="MobiDB-lite"/>
    </source>
</evidence>
<evidence type="ECO:0000313" key="2">
    <source>
        <dbReference type="EMBL" id="GEY94333.1"/>
    </source>
</evidence>
<gene>
    <name evidence="2" type="ORF">Tci_466307</name>
</gene>
<dbReference type="EMBL" id="BKCJ010224864">
    <property type="protein sequence ID" value="GEY94333.1"/>
    <property type="molecule type" value="Genomic_DNA"/>
</dbReference>
<feature type="region of interest" description="Disordered" evidence="1">
    <location>
        <begin position="1"/>
        <end position="28"/>
    </location>
</feature>
<protein>
    <submittedName>
        <fullName evidence="2">Ribonuclease H-like domain-containing protein</fullName>
    </submittedName>
</protein>
<proteinExistence type="predicted"/>
<sequence>MSQSDSRHSSVPGGDMNTTDLPNENFENDARSDDIFAAQDEHVTILEDNIFQRVIWIKFLVLHLKVKYGLDQYVGYSKLNSEKYCFVTPLNKNYKPKTLFEASKYSHWADAMNDEMDALLRNDT</sequence>
<comment type="caution">
    <text evidence="2">The sequence shown here is derived from an EMBL/GenBank/DDBJ whole genome shotgun (WGS) entry which is preliminary data.</text>
</comment>
<name>A0A699HW54_TANCI</name>